<organism evidence="1 2">
    <name type="scientific">Candidatus Eubacterium avistercoris</name>
    <dbReference type="NCBI Taxonomy" id="2838567"/>
    <lineage>
        <taxon>Bacteria</taxon>
        <taxon>Bacillati</taxon>
        <taxon>Bacillota</taxon>
        <taxon>Clostridia</taxon>
        <taxon>Eubacteriales</taxon>
        <taxon>Eubacteriaceae</taxon>
        <taxon>Eubacterium</taxon>
    </lineage>
</organism>
<evidence type="ECO:0000313" key="1">
    <source>
        <dbReference type="EMBL" id="HIZ07507.1"/>
    </source>
</evidence>
<dbReference type="EMBL" id="DXCH01000174">
    <property type="protein sequence ID" value="HIZ07507.1"/>
    <property type="molecule type" value="Genomic_DNA"/>
</dbReference>
<dbReference type="NCBIfam" id="TIGR01683">
    <property type="entry name" value="thiS"/>
    <property type="match status" value="1"/>
</dbReference>
<proteinExistence type="predicted"/>
<comment type="caution">
    <text evidence="1">The sequence shown here is derived from an EMBL/GenBank/DDBJ whole genome shotgun (WGS) entry which is preliminary data.</text>
</comment>
<accession>A0A9D2D2P4</accession>
<gene>
    <name evidence="1" type="primary">thiS</name>
    <name evidence="1" type="ORF">IAA08_06185</name>
</gene>
<dbReference type="PANTHER" id="PTHR34472">
    <property type="entry name" value="SULFUR CARRIER PROTEIN THIS"/>
    <property type="match status" value="1"/>
</dbReference>
<dbReference type="InterPro" id="IPR010035">
    <property type="entry name" value="Thi_S"/>
</dbReference>
<reference evidence="1" key="2">
    <citation type="submission" date="2021-04" db="EMBL/GenBank/DDBJ databases">
        <authorList>
            <person name="Gilroy R."/>
        </authorList>
    </citation>
    <scope>NUCLEOTIDE SEQUENCE</scope>
    <source>
        <strain evidence="1">CHK192-9172</strain>
    </source>
</reference>
<reference evidence="1" key="1">
    <citation type="journal article" date="2021" name="PeerJ">
        <title>Extensive microbial diversity within the chicken gut microbiome revealed by metagenomics and culture.</title>
        <authorList>
            <person name="Gilroy R."/>
            <person name="Ravi A."/>
            <person name="Getino M."/>
            <person name="Pursley I."/>
            <person name="Horton D.L."/>
            <person name="Alikhan N.F."/>
            <person name="Baker D."/>
            <person name="Gharbi K."/>
            <person name="Hall N."/>
            <person name="Watson M."/>
            <person name="Adriaenssens E.M."/>
            <person name="Foster-Nyarko E."/>
            <person name="Jarju S."/>
            <person name="Secka A."/>
            <person name="Antonio M."/>
            <person name="Oren A."/>
            <person name="Chaudhuri R.R."/>
            <person name="La Ragione R."/>
            <person name="Hildebrand F."/>
            <person name="Pallen M.J."/>
        </authorList>
    </citation>
    <scope>NUCLEOTIDE SEQUENCE</scope>
    <source>
        <strain evidence="1">CHK192-9172</strain>
    </source>
</reference>
<name>A0A9D2D2P4_9FIRM</name>
<dbReference type="Pfam" id="PF02597">
    <property type="entry name" value="ThiS"/>
    <property type="match status" value="1"/>
</dbReference>
<dbReference type="InterPro" id="IPR012675">
    <property type="entry name" value="Beta-grasp_dom_sf"/>
</dbReference>
<dbReference type="Gene3D" id="3.10.20.30">
    <property type="match status" value="1"/>
</dbReference>
<dbReference type="AlphaFoldDB" id="A0A9D2D2P4"/>
<dbReference type="PANTHER" id="PTHR34472:SF1">
    <property type="entry name" value="SULFUR CARRIER PROTEIN THIS"/>
    <property type="match status" value="1"/>
</dbReference>
<protein>
    <submittedName>
        <fullName evidence="1">Sulfur carrier protein ThiS</fullName>
    </submittedName>
</protein>
<dbReference type="SUPFAM" id="SSF54285">
    <property type="entry name" value="MoaD/ThiS"/>
    <property type="match status" value="1"/>
</dbReference>
<dbReference type="CDD" id="cd00565">
    <property type="entry name" value="Ubl_ThiS"/>
    <property type="match status" value="1"/>
</dbReference>
<sequence>MRINGEDKNEYIGQSIQEMLEKEAYQLTRVAVERNGEIVPRSSYSQVLLQAEDVLEVVSFVGGG</sequence>
<dbReference type="Proteomes" id="UP000824024">
    <property type="component" value="Unassembled WGS sequence"/>
</dbReference>
<evidence type="ECO:0000313" key="2">
    <source>
        <dbReference type="Proteomes" id="UP000824024"/>
    </source>
</evidence>
<dbReference type="InterPro" id="IPR016155">
    <property type="entry name" value="Mopterin_synth/thiamin_S_b"/>
</dbReference>
<dbReference type="InterPro" id="IPR003749">
    <property type="entry name" value="ThiS/MoaD-like"/>
</dbReference>